<keyword evidence="7" id="KW-0805">Transcription regulation</keyword>
<evidence type="ECO:0000256" key="5">
    <source>
        <dbReference type="ARBA" id="ARBA00022771"/>
    </source>
</evidence>
<dbReference type="Pfam" id="PF00096">
    <property type="entry name" value="zf-C2H2"/>
    <property type="match status" value="7"/>
</dbReference>
<evidence type="ECO:0000256" key="12">
    <source>
        <dbReference type="SAM" id="MobiDB-lite"/>
    </source>
</evidence>
<organism evidence="14 15">
    <name type="scientific">Elysia marginata</name>
    <dbReference type="NCBI Taxonomy" id="1093978"/>
    <lineage>
        <taxon>Eukaryota</taxon>
        <taxon>Metazoa</taxon>
        <taxon>Spiralia</taxon>
        <taxon>Lophotrochozoa</taxon>
        <taxon>Mollusca</taxon>
        <taxon>Gastropoda</taxon>
        <taxon>Heterobranchia</taxon>
        <taxon>Euthyneura</taxon>
        <taxon>Panpulmonata</taxon>
        <taxon>Sacoglossa</taxon>
        <taxon>Placobranchoidea</taxon>
        <taxon>Plakobranchidae</taxon>
        <taxon>Elysia</taxon>
    </lineage>
</organism>
<keyword evidence="4" id="KW-0677">Repeat</keyword>
<dbReference type="Pfam" id="PF12874">
    <property type="entry name" value="zf-met"/>
    <property type="match status" value="1"/>
</dbReference>
<feature type="region of interest" description="Disordered" evidence="12">
    <location>
        <begin position="186"/>
        <end position="218"/>
    </location>
</feature>
<evidence type="ECO:0000256" key="1">
    <source>
        <dbReference type="ARBA" id="ARBA00004123"/>
    </source>
</evidence>
<dbReference type="PROSITE" id="PS00028">
    <property type="entry name" value="ZINC_FINGER_C2H2_1"/>
    <property type="match status" value="12"/>
</dbReference>
<feature type="domain" description="C2H2-type" evidence="13">
    <location>
        <begin position="769"/>
        <end position="796"/>
    </location>
</feature>
<dbReference type="PANTHER" id="PTHR24379">
    <property type="entry name" value="KRAB AND ZINC FINGER DOMAIN-CONTAINING"/>
    <property type="match status" value="1"/>
</dbReference>
<dbReference type="Proteomes" id="UP000762676">
    <property type="component" value="Unassembled WGS sequence"/>
</dbReference>
<keyword evidence="9" id="KW-0804">Transcription</keyword>
<dbReference type="FunFam" id="3.30.160.60:FF:001370">
    <property type="entry name" value="Zinc finger protein"/>
    <property type="match status" value="1"/>
</dbReference>
<keyword evidence="15" id="KW-1185">Reference proteome</keyword>
<dbReference type="Pfam" id="PF13912">
    <property type="entry name" value="zf-C2H2_6"/>
    <property type="match status" value="2"/>
</dbReference>
<reference evidence="14 15" key="1">
    <citation type="journal article" date="2021" name="Elife">
        <title>Chloroplast acquisition without the gene transfer in kleptoplastic sea slugs, Plakobranchus ocellatus.</title>
        <authorList>
            <person name="Maeda T."/>
            <person name="Takahashi S."/>
            <person name="Yoshida T."/>
            <person name="Shimamura S."/>
            <person name="Takaki Y."/>
            <person name="Nagai Y."/>
            <person name="Toyoda A."/>
            <person name="Suzuki Y."/>
            <person name="Arimoto A."/>
            <person name="Ishii H."/>
            <person name="Satoh N."/>
            <person name="Nishiyama T."/>
            <person name="Hasebe M."/>
            <person name="Maruyama T."/>
            <person name="Minagawa J."/>
            <person name="Obokata J."/>
            <person name="Shigenobu S."/>
        </authorList>
    </citation>
    <scope>NUCLEOTIDE SEQUENCE [LARGE SCALE GENOMIC DNA]</scope>
</reference>
<proteinExistence type="inferred from homology"/>
<dbReference type="GO" id="GO:0005634">
    <property type="term" value="C:nucleus"/>
    <property type="evidence" value="ECO:0007669"/>
    <property type="project" value="UniProtKB-SubCell"/>
</dbReference>
<comment type="similarity">
    <text evidence="2">Belongs to the krueppel C2H2-type zinc-finger protein family.</text>
</comment>
<dbReference type="Gene3D" id="3.30.160.60">
    <property type="entry name" value="Classic Zinc Finger"/>
    <property type="match status" value="10"/>
</dbReference>
<dbReference type="InterPro" id="IPR013087">
    <property type="entry name" value="Znf_C2H2_type"/>
</dbReference>
<feature type="domain" description="C2H2-type" evidence="13">
    <location>
        <begin position="680"/>
        <end position="708"/>
    </location>
</feature>
<dbReference type="PANTHER" id="PTHR24379:SF121">
    <property type="entry name" value="C2H2-TYPE DOMAIN-CONTAINING PROTEIN"/>
    <property type="match status" value="1"/>
</dbReference>
<comment type="caution">
    <text evidence="14">The sequence shown here is derived from an EMBL/GenBank/DDBJ whole genome shotgun (WGS) entry which is preliminary data.</text>
</comment>
<keyword evidence="10" id="KW-0539">Nucleus</keyword>
<dbReference type="GO" id="GO:0008270">
    <property type="term" value="F:zinc ion binding"/>
    <property type="evidence" value="ECO:0007669"/>
    <property type="project" value="UniProtKB-KW"/>
</dbReference>
<feature type="domain" description="C2H2-type" evidence="13">
    <location>
        <begin position="261"/>
        <end position="290"/>
    </location>
</feature>
<name>A0AAV4FXK4_9GAST</name>
<keyword evidence="8" id="KW-0238">DNA-binding</keyword>
<feature type="region of interest" description="Disordered" evidence="12">
    <location>
        <begin position="140"/>
        <end position="170"/>
    </location>
</feature>
<evidence type="ECO:0000256" key="6">
    <source>
        <dbReference type="ARBA" id="ARBA00022833"/>
    </source>
</evidence>
<evidence type="ECO:0000256" key="10">
    <source>
        <dbReference type="ARBA" id="ARBA00023242"/>
    </source>
</evidence>
<evidence type="ECO:0000256" key="11">
    <source>
        <dbReference type="PROSITE-ProRule" id="PRU00042"/>
    </source>
</evidence>
<dbReference type="SUPFAM" id="SSF57667">
    <property type="entry name" value="beta-beta-alpha zinc fingers"/>
    <property type="match status" value="8"/>
</dbReference>
<accession>A0AAV4FXK4</accession>
<evidence type="ECO:0000256" key="7">
    <source>
        <dbReference type="ARBA" id="ARBA00023015"/>
    </source>
</evidence>
<feature type="domain" description="C2H2-type" evidence="13">
    <location>
        <begin position="557"/>
        <end position="584"/>
    </location>
</feature>
<dbReference type="FunFam" id="3.30.160.60:FF:001442">
    <property type="entry name" value="zinc finger protein 696"/>
    <property type="match status" value="1"/>
</dbReference>
<dbReference type="EMBL" id="BMAT01011674">
    <property type="protein sequence ID" value="GFR77030.1"/>
    <property type="molecule type" value="Genomic_DNA"/>
</dbReference>
<evidence type="ECO:0000259" key="13">
    <source>
        <dbReference type="PROSITE" id="PS50157"/>
    </source>
</evidence>
<feature type="domain" description="C2H2-type" evidence="13">
    <location>
        <begin position="585"/>
        <end position="613"/>
    </location>
</feature>
<dbReference type="AlphaFoldDB" id="A0AAV4FXK4"/>
<evidence type="ECO:0000256" key="9">
    <source>
        <dbReference type="ARBA" id="ARBA00023163"/>
    </source>
</evidence>
<evidence type="ECO:0000313" key="14">
    <source>
        <dbReference type="EMBL" id="GFR77030.1"/>
    </source>
</evidence>
<protein>
    <submittedName>
        <fullName evidence="14">Zinc finger protein 62</fullName>
    </submittedName>
</protein>
<evidence type="ECO:0000256" key="2">
    <source>
        <dbReference type="ARBA" id="ARBA00006991"/>
    </source>
</evidence>
<keyword evidence="3" id="KW-0479">Metal-binding</keyword>
<keyword evidence="6" id="KW-0862">Zinc</keyword>
<dbReference type="SMART" id="SM00355">
    <property type="entry name" value="ZnF_C2H2"/>
    <property type="match status" value="17"/>
</dbReference>
<feature type="domain" description="C2H2-type" evidence="13">
    <location>
        <begin position="797"/>
        <end position="824"/>
    </location>
</feature>
<sequence>MASIHFIEIQEGVRAFYSTLSGILPDVESFQKDVDLAQPLLSFSQFSQLSSLCGRLVLLQSQAGQMKSDVAEMKKTMQRMLNDNINDDLNFFSYSYTIPATKFETLDGEDNTFKNSRHSPCQIEQFATQTQLQSIEGLEFSNAESPNEEDWKDDTFKISRHSPGQNEQFATQTQPQFIEGLEFSNAESPNEEGATELENPKVSCQSDDKSAKEPKRGIKNVVERTSKQHWHIKSQKCYWCGKKISRRKEHMQKYHPEKKNFRCESCGEEFDDYKDFRNHRKLTNHTGAPVSKCDLCNKTLKSIQGVVKHMKSHVFEKKHFLCQVCGKSFKDEQVAANCRFKCIIPTDDGTKFQQLESSTNTYGSGMQKFIRDKSKEHVIRDHRGKCYVCGMSIGSRRNLHMQKYHPGQKYFPCKICGMEFDDFKEFRIHRKTHTIRPIIVYKCDLCNRRLKSMKYLKEHIRKHCNEKQFLCPVCGRSYKYKTYVARCKHKRPHRRSTDKTSQECDTCGKIFTVKSGLMTLPSASLCKKCSDDNYSKFLSTENNEELQTRHGSTQQKFSCSLCDKKFRTFWLFKQHLNVHQGVKPYECEVCHKRFHTYIEKKKHKHRLHCDKYTGLSCKICGERCRSHIGRESHYLNHSPEELAQHGIVVKMSECDVCGKTMRKSYLCHHKKQHHSAKGSFICEVCGKGFKNEYYFIRHKNECEPREKDHVCNVCGRNYSRKYYLTIHYQRMHAGFNREPAYLCDICGKSFTVRYQLQAHKVVHTKAKPFSCRICHKTFSWETSLNRHYLAHTEKKRFKCEFCSKSFHQKSALVTHRRIHTGEKPYLCTHCGKRFYDSSTLIKHKMTHVKS</sequence>
<feature type="domain" description="C2H2-type" evidence="13">
    <location>
        <begin position="741"/>
        <end position="768"/>
    </location>
</feature>
<evidence type="ECO:0000256" key="4">
    <source>
        <dbReference type="ARBA" id="ARBA00022737"/>
    </source>
</evidence>
<dbReference type="GO" id="GO:0003690">
    <property type="term" value="F:double-stranded DNA binding"/>
    <property type="evidence" value="ECO:0007669"/>
    <property type="project" value="UniProtKB-ARBA"/>
</dbReference>
<feature type="domain" description="C2H2-type" evidence="13">
    <location>
        <begin position="291"/>
        <end position="318"/>
    </location>
</feature>
<feature type="domain" description="C2H2-type" evidence="13">
    <location>
        <begin position="441"/>
        <end position="468"/>
    </location>
</feature>
<evidence type="ECO:0000256" key="3">
    <source>
        <dbReference type="ARBA" id="ARBA00022723"/>
    </source>
</evidence>
<evidence type="ECO:0000313" key="15">
    <source>
        <dbReference type="Proteomes" id="UP000762676"/>
    </source>
</evidence>
<feature type="domain" description="C2H2-type" evidence="13">
    <location>
        <begin position="825"/>
        <end position="850"/>
    </location>
</feature>
<gene>
    <name evidence="14" type="ORF">ElyMa_005814400</name>
</gene>
<dbReference type="PROSITE" id="PS50157">
    <property type="entry name" value="ZINC_FINGER_C2H2_2"/>
    <property type="match status" value="12"/>
</dbReference>
<dbReference type="InterPro" id="IPR036236">
    <property type="entry name" value="Znf_C2H2_sf"/>
</dbReference>
<comment type="subcellular location">
    <subcellularLocation>
        <location evidence="1">Nucleus</location>
    </subcellularLocation>
</comment>
<keyword evidence="5 11" id="KW-0863">Zinc-finger</keyword>
<feature type="compositionally biased region" description="Basic and acidic residues" evidence="12">
    <location>
        <begin position="206"/>
        <end position="218"/>
    </location>
</feature>
<feature type="domain" description="C2H2-type" evidence="13">
    <location>
        <begin position="411"/>
        <end position="434"/>
    </location>
</feature>
<feature type="domain" description="C2H2-type" evidence="13">
    <location>
        <begin position="709"/>
        <end position="737"/>
    </location>
</feature>
<evidence type="ECO:0000256" key="8">
    <source>
        <dbReference type="ARBA" id="ARBA00023125"/>
    </source>
</evidence>